<dbReference type="GO" id="GO:0003677">
    <property type="term" value="F:DNA binding"/>
    <property type="evidence" value="ECO:0007669"/>
    <property type="project" value="UniProtKB-UniRule"/>
</dbReference>
<comment type="caution">
    <text evidence="8">The sequence shown here is derived from an EMBL/GenBank/DDBJ whole genome shotgun (WGS) entry which is preliminary data.</text>
</comment>
<keyword evidence="2" id="KW-0229">DNA integration</keyword>
<dbReference type="GO" id="GO:0006310">
    <property type="term" value="P:DNA recombination"/>
    <property type="evidence" value="ECO:0007669"/>
    <property type="project" value="UniProtKB-KW"/>
</dbReference>
<name>A0A418MMK3_9ACTN</name>
<proteinExistence type="inferred from homology"/>
<dbReference type="SUPFAM" id="SSF56349">
    <property type="entry name" value="DNA breaking-rejoining enzymes"/>
    <property type="match status" value="1"/>
</dbReference>
<dbReference type="InterPro" id="IPR011010">
    <property type="entry name" value="DNA_brk_join_enz"/>
</dbReference>
<dbReference type="InterPro" id="IPR050090">
    <property type="entry name" value="Tyrosine_recombinase_XerCD"/>
</dbReference>
<feature type="domain" description="Tyr recombinase" evidence="6">
    <location>
        <begin position="173"/>
        <end position="359"/>
    </location>
</feature>
<keyword evidence="4" id="KW-0233">DNA recombination</keyword>
<sequence>MRVQRVVMPESERVSWTLLGDDLVPVAPAERFLAYLSSTERSPNTVKAYAHDLKDWLTFVGAHGLDWRAVTVEDVARFTAWLRLPPSARAGLVSVLPSVAAHCTESSVNRKLASVGSFYDFHARHGVEVAALLRRVAPAGHRALATAYRPFLDHVSSRQPRTSPVVRLKAVRPMPRVLEARQTQAILDACERLRDRLLFGLLLDTGVRIGEALGMRHDDVGIAERQVVVAPRDNDNGARVKSGRSRTVPASADLMRLYVDYLNGEYGALDSDYVFVNLWAEPRGRPMTYAGAYDLVLRLRRRTGIAFEPHQFRHTYATWLLRRGAGMESVKELLGHASVTTTIDTYGHLSVEDARRVLTDAGWFTERQVRL</sequence>
<dbReference type="InterPro" id="IPR002104">
    <property type="entry name" value="Integrase_catalytic"/>
</dbReference>
<organism evidence="8 9">
    <name type="scientific">Micromonospora radicis</name>
    <dbReference type="NCBI Taxonomy" id="1894971"/>
    <lineage>
        <taxon>Bacteria</taxon>
        <taxon>Bacillati</taxon>
        <taxon>Actinomycetota</taxon>
        <taxon>Actinomycetes</taxon>
        <taxon>Micromonosporales</taxon>
        <taxon>Micromonosporaceae</taxon>
        <taxon>Micromonospora</taxon>
    </lineage>
</organism>
<dbReference type="OrthoDB" id="4529782at2"/>
<evidence type="ECO:0000259" key="6">
    <source>
        <dbReference type="PROSITE" id="PS51898"/>
    </source>
</evidence>
<keyword evidence="3 5" id="KW-0238">DNA-binding</keyword>
<evidence type="ECO:0000259" key="7">
    <source>
        <dbReference type="PROSITE" id="PS51900"/>
    </source>
</evidence>
<reference evidence="8 9" key="1">
    <citation type="submission" date="2018-08" db="EMBL/GenBank/DDBJ databases">
        <title>Jishengella sp. nov., isolated from a root of Azadirachta indica A. Juss. var. siamensis Valenton.</title>
        <authorList>
            <person name="Kuncharoen N."/>
            <person name="Tanasupawat S."/>
            <person name="Kudo T."/>
            <person name="Ohkuma M."/>
        </authorList>
    </citation>
    <scope>NUCLEOTIDE SEQUENCE [LARGE SCALE GENOMIC DNA]</scope>
    <source>
        <strain evidence="8 9">AZ1-13</strain>
    </source>
</reference>
<dbReference type="InterPro" id="IPR010998">
    <property type="entry name" value="Integrase_recombinase_N"/>
</dbReference>
<evidence type="ECO:0000313" key="8">
    <source>
        <dbReference type="EMBL" id="RIV29801.1"/>
    </source>
</evidence>
<accession>A0A418MMK3</accession>
<evidence type="ECO:0000256" key="1">
    <source>
        <dbReference type="ARBA" id="ARBA00008857"/>
    </source>
</evidence>
<dbReference type="PANTHER" id="PTHR30349:SF41">
    <property type="entry name" value="INTEGRASE_RECOMBINASE PROTEIN MJ0367-RELATED"/>
    <property type="match status" value="1"/>
</dbReference>
<dbReference type="Gene3D" id="1.10.150.130">
    <property type="match status" value="1"/>
</dbReference>
<dbReference type="PANTHER" id="PTHR30349">
    <property type="entry name" value="PHAGE INTEGRASE-RELATED"/>
    <property type="match status" value="1"/>
</dbReference>
<dbReference type="InterPro" id="IPR004107">
    <property type="entry name" value="Integrase_SAM-like_N"/>
</dbReference>
<dbReference type="Proteomes" id="UP000283832">
    <property type="component" value="Unassembled WGS sequence"/>
</dbReference>
<dbReference type="Pfam" id="PF00589">
    <property type="entry name" value="Phage_integrase"/>
    <property type="match status" value="1"/>
</dbReference>
<dbReference type="PROSITE" id="PS51898">
    <property type="entry name" value="TYR_RECOMBINASE"/>
    <property type="match status" value="1"/>
</dbReference>
<dbReference type="InterPro" id="IPR013762">
    <property type="entry name" value="Integrase-like_cat_sf"/>
</dbReference>
<dbReference type="AlphaFoldDB" id="A0A418MMK3"/>
<evidence type="ECO:0000256" key="2">
    <source>
        <dbReference type="ARBA" id="ARBA00022908"/>
    </source>
</evidence>
<dbReference type="GO" id="GO:0015074">
    <property type="term" value="P:DNA integration"/>
    <property type="evidence" value="ECO:0007669"/>
    <property type="project" value="UniProtKB-KW"/>
</dbReference>
<dbReference type="Gene3D" id="1.10.443.10">
    <property type="entry name" value="Intergrase catalytic core"/>
    <property type="match status" value="1"/>
</dbReference>
<feature type="domain" description="Core-binding (CB)" evidence="7">
    <location>
        <begin position="23"/>
        <end position="123"/>
    </location>
</feature>
<dbReference type="EMBL" id="QXEC01000054">
    <property type="protein sequence ID" value="RIV29801.1"/>
    <property type="molecule type" value="Genomic_DNA"/>
</dbReference>
<gene>
    <name evidence="8" type="ORF">D2L64_26770</name>
</gene>
<dbReference type="PROSITE" id="PS51900">
    <property type="entry name" value="CB"/>
    <property type="match status" value="1"/>
</dbReference>
<evidence type="ECO:0000256" key="4">
    <source>
        <dbReference type="ARBA" id="ARBA00023172"/>
    </source>
</evidence>
<keyword evidence="9" id="KW-1185">Reference proteome</keyword>
<evidence type="ECO:0000313" key="9">
    <source>
        <dbReference type="Proteomes" id="UP000283832"/>
    </source>
</evidence>
<comment type="similarity">
    <text evidence="1">Belongs to the 'phage' integrase family.</text>
</comment>
<dbReference type="Pfam" id="PF02899">
    <property type="entry name" value="Phage_int_SAM_1"/>
    <property type="match status" value="1"/>
</dbReference>
<protein>
    <submittedName>
        <fullName evidence="8">Integrase</fullName>
    </submittedName>
</protein>
<evidence type="ECO:0000256" key="5">
    <source>
        <dbReference type="PROSITE-ProRule" id="PRU01248"/>
    </source>
</evidence>
<dbReference type="InterPro" id="IPR044068">
    <property type="entry name" value="CB"/>
</dbReference>
<evidence type="ECO:0000256" key="3">
    <source>
        <dbReference type="ARBA" id="ARBA00023125"/>
    </source>
</evidence>